<dbReference type="AlphaFoldDB" id="A0A9N9EP74"/>
<evidence type="ECO:0000256" key="1">
    <source>
        <dbReference type="SAM" id="MobiDB-lite"/>
    </source>
</evidence>
<dbReference type="OrthoDB" id="2449369at2759"/>
<name>A0A9N9EP74_9GLOM</name>
<feature type="region of interest" description="Disordered" evidence="1">
    <location>
        <begin position="1"/>
        <end position="64"/>
    </location>
</feature>
<feature type="compositionally biased region" description="Basic residues" evidence="1">
    <location>
        <begin position="17"/>
        <end position="32"/>
    </location>
</feature>
<protein>
    <submittedName>
        <fullName evidence="2">921_t:CDS:1</fullName>
    </submittedName>
</protein>
<keyword evidence="3" id="KW-1185">Reference proteome</keyword>
<organism evidence="2 3">
    <name type="scientific">Funneliformis caledonium</name>
    <dbReference type="NCBI Taxonomy" id="1117310"/>
    <lineage>
        <taxon>Eukaryota</taxon>
        <taxon>Fungi</taxon>
        <taxon>Fungi incertae sedis</taxon>
        <taxon>Mucoromycota</taxon>
        <taxon>Glomeromycotina</taxon>
        <taxon>Glomeromycetes</taxon>
        <taxon>Glomerales</taxon>
        <taxon>Glomeraceae</taxon>
        <taxon>Funneliformis</taxon>
    </lineage>
</organism>
<dbReference type="Proteomes" id="UP000789570">
    <property type="component" value="Unassembled WGS sequence"/>
</dbReference>
<comment type="caution">
    <text evidence="2">The sequence shown here is derived from an EMBL/GenBank/DDBJ whole genome shotgun (WGS) entry which is preliminary data.</text>
</comment>
<dbReference type="EMBL" id="CAJVPQ010006484">
    <property type="protein sequence ID" value="CAG8685287.1"/>
    <property type="molecule type" value="Genomic_DNA"/>
</dbReference>
<reference evidence="2" key="1">
    <citation type="submission" date="2021-06" db="EMBL/GenBank/DDBJ databases">
        <authorList>
            <person name="Kallberg Y."/>
            <person name="Tangrot J."/>
            <person name="Rosling A."/>
        </authorList>
    </citation>
    <scope>NUCLEOTIDE SEQUENCE</scope>
    <source>
        <strain evidence="2">UK204</strain>
    </source>
</reference>
<feature type="compositionally biased region" description="Acidic residues" evidence="1">
    <location>
        <begin position="50"/>
        <end position="64"/>
    </location>
</feature>
<accession>A0A9N9EP74</accession>
<evidence type="ECO:0000313" key="3">
    <source>
        <dbReference type="Proteomes" id="UP000789570"/>
    </source>
</evidence>
<sequence length="96" mass="11123">MAETNLKVENNEERNSAKTKCRNRVQAKRNAKKNGQTIDHFFSIAKSNESDEISEESENELNNDDDYFQQVINSLETQLKEKNLDEGHKLRLIAIL</sequence>
<evidence type="ECO:0000313" key="2">
    <source>
        <dbReference type="EMBL" id="CAG8685287.1"/>
    </source>
</evidence>
<gene>
    <name evidence="2" type="ORF">FCALED_LOCUS12716</name>
</gene>
<proteinExistence type="predicted"/>